<evidence type="ECO:0000313" key="4">
    <source>
        <dbReference type="Proteomes" id="UP000068026"/>
    </source>
</evidence>
<dbReference type="EMBL" id="CP014223">
    <property type="protein sequence ID" value="AMJ42078.1"/>
    <property type="molecule type" value="Genomic_DNA"/>
</dbReference>
<dbReference type="KEGG" id="cpro:CPRO_25300"/>
<protein>
    <submittedName>
        <fullName evidence="2">Membrane protein YdfK</fullName>
    </submittedName>
</protein>
<feature type="transmembrane region" description="Helical" evidence="1">
    <location>
        <begin position="209"/>
        <end position="227"/>
    </location>
</feature>
<accession>A0A120MKF1</accession>
<evidence type="ECO:0000313" key="2">
    <source>
        <dbReference type="EMBL" id="AMJ42078.1"/>
    </source>
</evidence>
<dbReference type="AlphaFoldDB" id="A0A120MKF1"/>
<name>A0A120MKF1_ANAPI</name>
<reference evidence="2 4" key="1">
    <citation type="journal article" date="2016" name="Genome Announc.">
        <title>Complete Genome Sequence of the Amino Acid-Fermenting Clostridium propionicum X2 (DSM 1682).</title>
        <authorList>
            <person name="Poehlein A."/>
            <person name="Schlien K."/>
            <person name="Chowdhury N.P."/>
            <person name="Gottschalk G."/>
            <person name="Buckel W."/>
            <person name="Daniel R."/>
        </authorList>
    </citation>
    <scope>NUCLEOTIDE SEQUENCE [LARGE SCALE GENOMIC DNA]</scope>
    <source>
        <strain evidence="2 4">X2</strain>
    </source>
</reference>
<dbReference type="InterPro" id="IPR007563">
    <property type="entry name" value="DUF554"/>
</dbReference>
<sequence length="230" mass="24250">MLGVIVNVIVIILGSGIGMVLKKGIPERISETMMKGLGLCTLYIGWSGALKGSNTLVLIISMAIGIVIGEGLDLDARLNRFAKKLEQRFSKQDGSISIAEGFIAASLLFCVGAMTVVGSLQAGLSGNYEMLYTKSVLDFISSMIFASTLGIGVMLSAVFVLLFQGSIVLLAQVVAPFLTDGVVAEMTCVGSVLIFALGLNIVGITKLKVLNFLPAMFFPILLTPLLAQII</sequence>
<feature type="transmembrane region" description="Helical" evidence="1">
    <location>
        <begin position="182"/>
        <end position="203"/>
    </location>
</feature>
<dbReference type="PANTHER" id="PTHR36111:SF2">
    <property type="entry name" value="INNER MEMBRANE PROTEIN"/>
    <property type="match status" value="1"/>
</dbReference>
<dbReference type="Proteomes" id="UP000068026">
    <property type="component" value="Chromosome"/>
</dbReference>
<dbReference type="EMBL" id="FQUA01000003">
    <property type="protein sequence ID" value="SHE50941.1"/>
    <property type="molecule type" value="Genomic_DNA"/>
</dbReference>
<dbReference type="OrthoDB" id="9797976at2"/>
<keyword evidence="4" id="KW-1185">Reference proteome</keyword>
<reference evidence="5" key="3">
    <citation type="submission" date="2016-11" db="EMBL/GenBank/DDBJ databases">
        <authorList>
            <person name="Jaros S."/>
            <person name="Januszkiewicz K."/>
            <person name="Wedrychowicz H."/>
        </authorList>
    </citation>
    <scope>NUCLEOTIDE SEQUENCE [LARGE SCALE GENOMIC DNA]</scope>
    <source>
        <strain evidence="5">DSM 1682</strain>
    </source>
</reference>
<reference evidence="3" key="4">
    <citation type="submission" date="2016-11" db="EMBL/GenBank/DDBJ databases">
        <authorList>
            <person name="Varghese N."/>
            <person name="Submissions S."/>
        </authorList>
    </citation>
    <scope>NUCLEOTIDE SEQUENCE</scope>
    <source>
        <strain evidence="3">DSM 1682</strain>
    </source>
</reference>
<keyword evidence="1" id="KW-0472">Membrane</keyword>
<gene>
    <name evidence="2" type="primary">ydfK</name>
    <name evidence="2" type="ORF">CPRO_25300</name>
    <name evidence="3" type="ORF">SAMN02745151_00899</name>
</gene>
<dbReference type="RefSeq" id="WP_066052322.1">
    <property type="nucleotide sequence ID" value="NZ_CP014223.1"/>
</dbReference>
<reference evidence="4" key="2">
    <citation type="submission" date="2016-01" db="EMBL/GenBank/DDBJ databases">
        <authorList>
            <person name="Poehlein A."/>
            <person name="Schlien K."/>
            <person name="Gottschalk G."/>
            <person name="Buckel W."/>
            <person name="Daniel R."/>
        </authorList>
    </citation>
    <scope>NUCLEOTIDE SEQUENCE [LARGE SCALE GENOMIC DNA]</scope>
    <source>
        <strain evidence="4">X2</strain>
    </source>
</reference>
<organism evidence="3 5">
    <name type="scientific">Anaerotignum propionicum DSM 1682</name>
    <dbReference type="NCBI Taxonomy" id="991789"/>
    <lineage>
        <taxon>Bacteria</taxon>
        <taxon>Bacillati</taxon>
        <taxon>Bacillota</taxon>
        <taxon>Clostridia</taxon>
        <taxon>Lachnospirales</taxon>
        <taxon>Anaerotignaceae</taxon>
        <taxon>Anaerotignum</taxon>
    </lineage>
</organism>
<evidence type="ECO:0000313" key="3">
    <source>
        <dbReference type="EMBL" id="SHE50941.1"/>
    </source>
</evidence>
<keyword evidence="1" id="KW-0812">Transmembrane</keyword>
<proteinExistence type="predicted"/>
<dbReference type="Pfam" id="PF04474">
    <property type="entry name" value="DUF554"/>
    <property type="match status" value="1"/>
</dbReference>
<dbReference type="Proteomes" id="UP000184204">
    <property type="component" value="Unassembled WGS sequence"/>
</dbReference>
<feature type="transmembrane region" description="Helical" evidence="1">
    <location>
        <begin position="6"/>
        <end position="21"/>
    </location>
</feature>
<keyword evidence="1" id="KW-1133">Transmembrane helix</keyword>
<feature type="transmembrane region" description="Helical" evidence="1">
    <location>
        <begin position="144"/>
        <end position="170"/>
    </location>
</feature>
<feature type="transmembrane region" description="Helical" evidence="1">
    <location>
        <begin position="97"/>
        <end position="124"/>
    </location>
</feature>
<dbReference type="PANTHER" id="PTHR36111">
    <property type="entry name" value="INNER MEMBRANE PROTEIN-RELATED"/>
    <property type="match status" value="1"/>
</dbReference>
<evidence type="ECO:0000256" key="1">
    <source>
        <dbReference type="SAM" id="Phobius"/>
    </source>
</evidence>
<evidence type="ECO:0000313" key="5">
    <source>
        <dbReference type="Proteomes" id="UP000184204"/>
    </source>
</evidence>